<dbReference type="OrthoDB" id="1679174at2"/>
<feature type="region of interest" description="Disordered" evidence="1">
    <location>
        <begin position="52"/>
        <end position="161"/>
    </location>
</feature>
<name>I8TSE7_9FIRM</name>
<feature type="compositionally biased region" description="Polar residues" evidence="1">
    <location>
        <begin position="55"/>
        <end position="106"/>
    </location>
</feature>
<proteinExistence type="predicted"/>
<dbReference type="Proteomes" id="UP000005361">
    <property type="component" value="Chromosome"/>
</dbReference>
<dbReference type="EMBL" id="CP010978">
    <property type="protein sequence ID" value="AJQ26340.1"/>
    <property type="molecule type" value="Genomic_DNA"/>
</dbReference>
<dbReference type="HOGENOM" id="CLU_902682_0_0_9"/>
<feature type="signal peptide" evidence="2">
    <location>
        <begin position="1"/>
        <end position="31"/>
    </location>
</feature>
<organism evidence="3 4">
    <name type="scientific">Pelosinus fermentans JBW45</name>
    <dbReference type="NCBI Taxonomy" id="1192197"/>
    <lineage>
        <taxon>Bacteria</taxon>
        <taxon>Bacillati</taxon>
        <taxon>Bacillota</taxon>
        <taxon>Negativicutes</taxon>
        <taxon>Selenomonadales</taxon>
        <taxon>Sporomusaceae</taxon>
        <taxon>Pelosinus</taxon>
    </lineage>
</organism>
<sequence length="308" mass="34994" precursor="true">MERKLSRRKTPRGKYKKYAAALAGAAIMAGAAGTALPATTYASENPNIHPIKIEQTATDTSKASASYDTRYNDSSHYNTRQNNGSSYDTRYNGSNNKNVTRASNDATYAPRHNTGASYDTRYNDSSRYNTRYNNGSSYDTRYDSSKNTNTRGTYASASYDTRFDGDGSKYDTRYHNRDGKYDTRYNNRNGWHRHNHSWPSSNDNRALYKDGQIYYSSDNNRYNDYYEYGNYQTSPITVAKDYAARYGFDTSRDSFSLLSQSGNRATVQVVKQDTNQRFKMDLVRSQDGDWSITGVRGTGNANYAATYR</sequence>
<dbReference type="KEGG" id="pft:JBW_00988"/>
<evidence type="ECO:0000313" key="3">
    <source>
        <dbReference type="EMBL" id="AJQ26340.1"/>
    </source>
</evidence>
<accession>I8TSE7</accession>
<evidence type="ECO:0000313" key="4">
    <source>
        <dbReference type="Proteomes" id="UP000005361"/>
    </source>
</evidence>
<reference evidence="3 4" key="1">
    <citation type="journal article" date="2015" name="Genome Announc.">
        <title>Complete Genome Sequence of Pelosinus fermentans JBW45, a Member of a Remarkably Competitive Group of Negativicutes in the Firmicutes Phylum.</title>
        <authorList>
            <person name="De Leon K.B."/>
            <person name="Utturkar S.M."/>
            <person name="Camilleri L.B."/>
            <person name="Elias D.A."/>
            <person name="Arkin A.P."/>
            <person name="Fields M.W."/>
            <person name="Brown S.D."/>
            <person name="Wall J.D."/>
        </authorList>
    </citation>
    <scope>NUCLEOTIDE SEQUENCE [LARGE SCALE GENOMIC DNA]</scope>
    <source>
        <strain evidence="3 4">JBW45</strain>
    </source>
</reference>
<feature type="chain" id="PRO_5038660283" evidence="2">
    <location>
        <begin position="32"/>
        <end position="308"/>
    </location>
</feature>
<reference evidence="4" key="2">
    <citation type="submission" date="2015-02" db="EMBL/GenBank/DDBJ databases">
        <title>Complete Genome Sequence of Pelosinus fermentans JBW45.</title>
        <authorList>
            <person name="De Leon K.B."/>
            <person name="Utturkar S.M."/>
            <person name="Camilleri L.B."/>
            <person name="Arkin A.P."/>
            <person name="Fields M.W."/>
            <person name="Brown S.D."/>
            <person name="Wall J.D."/>
        </authorList>
    </citation>
    <scope>NUCLEOTIDE SEQUENCE [LARGE SCALE GENOMIC DNA]</scope>
    <source>
        <strain evidence="4">JBW45</strain>
    </source>
</reference>
<feature type="compositionally biased region" description="Polar residues" evidence="1">
    <location>
        <begin position="123"/>
        <end position="159"/>
    </location>
</feature>
<dbReference type="AlphaFoldDB" id="I8TSE7"/>
<evidence type="ECO:0000256" key="1">
    <source>
        <dbReference type="SAM" id="MobiDB-lite"/>
    </source>
</evidence>
<dbReference type="RefSeq" id="WP_007960785.1">
    <property type="nucleotide sequence ID" value="NZ_CP010978.1"/>
</dbReference>
<keyword evidence="2" id="KW-0732">Signal</keyword>
<gene>
    <name evidence="3" type="ORF">JBW_00988</name>
</gene>
<evidence type="ECO:0000256" key="2">
    <source>
        <dbReference type="SAM" id="SignalP"/>
    </source>
</evidence>
<protein>
    <submittedName>
        <fullName evidence="3">Uncharacterized protein</fullName>
    </submittedName>
</protein>